<protein>
    <submittedName>
        <fullName evidence="1">Uncharacterized protein</fullName>
    </submittedName>
</protein>
<evidence type="ECO:0000313" key="2">
    <source>
        <dbReference type="Proteomes" id="UP000315724"/>
    </source>
</evidence>
<organism evidence="1 2">
    <name type="scientific">Thalassoglobus polymorphus</name>
    <dbReference type="NCBI Taxonomy" id="2527994"/>
    <lineage>
        <taxon>Bacteria</taxon>
        <taxon>Pseudomonadati</taxon>
        <taxon>Planctomycetota</taxon>
        <taxon>Planctomycetia</taxon>
        <taxon>Planctomycetales</taxon>
        <taxon>Planctomycetaceae</taxon>
        <taxon>Thalassoglobus</taxon>
    </lineage>
</organism>
<gene>
    <name evidence="1" type="ORF">Mal48_48350</name>
</gene>
<keyword evidence="2" id="KW-1185">Reference proteome</keyword>
<dbReference type="KEGG" id="tpol:Mal48_48350"/>
<dbReference type="EMBL" id="CP036267">
    <property type="protein sequence ID" value="QDT35558.1"/>
    <property type="molecule type" value="Genomic_DNA"/>
</dbReference>
<accession>A0A517QV96</accession>
<sequence length="123" mass="13940">MITGVFLCADLSISNAASPNIFRIVLQVLLRGEHQILLSITLFTETWSSKPLYFCGFFSSPFLIPVLQPTTFHDFSPQIVEHCSTRSGMFVLLVMKLCHGQANRRIRLYTASFVIVSFSKTHR</sequence>
<dbReference type="AlphaFoldDB" id="A0A517QV96"/>
<reference evidence="1 2" key="1">
    <citation type="submission" date="2019-02" db="EMBL/GenBank/DDBJ databases">
        <title>Deep-cultivation of Planctomycetes and their phenomic and genomic characterization uncovers novel biology.</title>
        <authorList>
            <person name="Wiegand S."/>
            <person name="Jogler M."/>
            <person name="Boedeker C."/>
            <person name="Pinto D."/>
            <person name="Vollmers J."/>
            <person name="Rivas-Marin E."/>
            <person name="Kohn T."/>
            <person name="Peeters S.H."/>
            <person name="Heuer A."/>
            <person name="Rast P."/>
            <person name="Oberbeckmann S."/>
            <person name="Bunk B."/>
            <person name="Jeske O."/>
            <person name="Meyerdierks A."/>
            <person name="Storesund J.E."/>
            <person name="Kallscheuer N."/>
            <person name="Luecker S."/>
            <person name="Lage O.M."/>
            <person name="Pohl T."/>
            <person name="Merkel B.J."/>
            <person name="Hornburger P."/>
            <person name="Mueller R.-W."/>
            <person name="Bruemmer F."/>
            <person name="Labrenz M."/>
            <person name="Spormann A.M."/>
            <person name="Op den Camp H."/>
            <person name="Overmann J."/>
            <person name="Amann R."/>
            <person name="Jetten M.S.M."/>
            <person name="Mascher T."/>
            <person name="Medema M.H."/>
            <person name="Devos D.P."/>
            <person name="Kaster A.-K."/>
            <person name="Ovreas L."/>
            <person name="Rohde M."/>
            <person name="Galperin M.Y."/>
            <person name="Jogler C."/>
        </authorList>
    </citation>
    <scope>NUCLEOTIDE SEQUENCE [LARGE SCALE GENOMIC DNA]</scope>
    <source>
        <strain evidence="1 2">Mal48</strain>
    </source>
</reference>
<proteinExistence type="predicted"/>
<dbReference type="Proteomes" id="UP000315724">
    <property type="component" value="Chromosome"/>
</dbReference>
<evidence type="ECO:0000313" key="1">
    <source>
        <dbReference type="EMBL" id="QDT35558.1"/>
    </source>
</evidence>
<name>A0A517QV96_9PLAN</name>